<dbReference type="OrthoDB" id="2353960at2759"/>
<comment type="caution">
    <text evidence="1">The sequence shown here is derived from an EMBL/GenBank/DDBJ whole genome shotgun (WGS) entry which is preliminary data.</text>
</comment>
<sequence length="211" mass="23355">TKTSSREDYTYSAASKKAKRVAEDIGPPSSFCKWEKCDPIIFNHRPHSADIPVTLYHEVFAHFQENCTSCLISKDDCDSVIELIVKMTAAFKLEDDRRKQFSDWASDYFELDITKLALPGPHQEADLWAGFSSGKNTFSLLIGEMKNEIGEGSRCPYIQACASYAKQIGANANSTIQKSLNPAFIIYIAGPYLGVAGAVFGNDFTMEPLTS</sequence>
<evidence type="ECO:0000313" key="2">
    <source>
        <dbReference type="Proteomes" id="UP000789572"/>
    </source>
</evidence>
<reference evidence="1" key="1">
    <citation type="submission" date="2021-06" db="EMBL/GenBank/DDBJ databases">
        <authorList>
            <person name="Kallberg Y."/>
            <person name="Tangrot J."/>
            <person name="Rosling A."/>
        </authorList>
    </citation>
    <scope>NUCLEOTIDE SEQUENCE</scope>
    <source>
        <strain evidence="1">IA702</strain>
    </source>
</reference>
<feature type="non-terminal residue" evidence="1">
    <location>
        <position position="1"/>
    </location>
</feature>
<protein>
    <submittedName>
        <fullName evidence="1">4148_t:CDS:1</fullName>
    </submittedName>
</protein>
<evidence type="ECO:0000313" key="1">
    <source>
        <dbReference type="EMBL" id="CAG8653043.1"/>
    </source>
</evidence>
<accession>A0A9N9DYG3</accession>
<keyword evidence="2" id="KW-1185">Reference proteome</keyword>
<name>A0A9N9DYG3_9GLOM</name>
<proteinExistence type="predicted"/>
<gene>
    <name evidence="1" type="ORF">POCULU_LOCUS10054</name>
</gene>
<dbReference type="EMBL" id="CAJVPJ010004542">
    <property type="protein sequence ID" value="CAG8653043.1"/>
    <property type="molecule type" value="Genomic_DNA"/>
</dbReference>
<feature type="non-terminal residue" evidence="1">
    <location>
        <position position="211"/>
    </location>
</feature>
<organism evidence="1 2">
    <name type="scientific">Paraglomus occultum</name>
    <dbReference type="NCBI Taxonomy" id="144539"/>
    <lineage>
        <taxon>Eukaryota</taxon>
        <taxon>Fungi</taxon>
        <taxon>Fungi incertae sedis</taxon>
        <taxon>Mucoromycota</taxon>
        <taxon>Glomeromycotina</taxon>
        <taxon>Glomeromycetes</taxon>
        <taxon>Paraglomerales</taxon>
        <taxon>Paraglomeraceae</taxon>
        <taxon>Paraglomus</taxon>
    </lineage>
</organism>
<dbReference type="AlphaFoldDB" id="A0A9N9DYG3"/>
<dbReference type="Proteomes" id="UP000789572">
    <property type="component" value="Unassembled WGS sequence"/>
</dbReference>